<evidence type="ECO:0000313" key="3">
    <source>
        <dbReference type="Proteomes" id="UP000001055"/>
    </source>
</evidence>
<dbReference type="EMBL" id="CH445325">
    <property type="protein sequence ID" value="EAT92218.1"/>
    <property type="molecule type" value="Genomic_DNA"/>
</dbReference>
<proteinExistence type="predicted"/>
<dbReference type="RefSeq" id="XP_001791400.1">
    <property type="nucleotide sequence ID" value="XM_001791348.1"/>
</dbReference>
<reference evidence="3" key="1">
    <citation type="journal article" date="2007" name="Plant Cell">
        <title>Dothideomycete-plant interactions illuminated by genome sequencing and EST analysis of the wheat pathogen Stagonospora nodorum.</title>
        <authorList>
            <person name="Hane J.K."/>
            <person name="Lowe R.G."/>
            <person name="Solomon P.S."/>
            <person name="Tan K.C."/>
            <person name="Schoch C.L."/>
            <person name="Spatafora J.W."/>
            <person name="Crous P.W."/>
            <person name="Kodira C."/>
            <person name="Birren B.W."/>
            <person name="Galagan J.E."/>
            <person name="Torriani S.F."/>
            <person name="McDonald B.A."/>
            <person name="Oliver R.P."/>
        </authorList>
    </citation>
    <scope>NUCLEOTIDE SEQUENCE [LARGE SCALE GENOMIC DNA]</scope>
    <source>
        <strain evidence="3">SN15 / ATCC MYA-4574 / FGSC 10173</strain>
    </source>
</reference>
<dbReference type="GeneID" id="5968371"/>
<evidence type="ECO:0000256" key="1">
    <source>
        <dbReference type="SAM" id="MobiDB-lite"/>
    </source>
</evidence>
<dbReference type="Proteomes" id="UP000001055">
    <property type="component" value="Unassembled WGS sequence"/>
</dbReference>
<accession>Q0V5J1</accession>
<organism evidence="2 3">
    <name type="scientific">Phaeosphaeria nodorum (strain SN15 / ATCC MYA-4574 / FGSC 10173)</name>
    <name type="common">Glume blotch fungus</name>
    <name type="synonym">Parastagonospora nodorum</name>
    <dbReference type="NCBI Taxonomy" id="321614"/>
    <lineage>
        <taxon>Eukaryota</taxon>
        <taxon>Fungi</taxon>
        <taxon>Dikarya</taxon>
        <taxon>Ascomycota</taxon>
        <taxon>Pezizomycotina</taxon>
        <taxon>Dothideomycetes</taxon>
        <taxon>Pleosporomycetidae</taxon>
        <taxon>Pleosporales</taxon>
        <taxon>Pleosporineae</taxon>
        <taxon>Phaeosphaeriaceae</taxon>
        <taxon>Parastagonospora</taxon>
    </lineage>
</organism>
<sequence length="52" mass="5421">MDQDVGTDTLVPAMDGTNTESGMMQVPLSKCQLIAASMADVLAAKNLFGVHP</sequence>
<dbReference type="AlphaFoldDB" id="Q0V5J1"/>
<protein>
    <submittedName>
        <fullName evidence="2">Uncharacterized protein</fullName>
    </submittedName>
</protein>
<dbReference type="InParanoid" id="Q0V5J1"/>
<evidence type="ECO:0000313" key="2">
    <source>
        <dbReference type="EMBL" id="EAT92218.1"/>
    </source>
</evidence>
<dbReference type="KEGG" id="pno:SNOG_00723"/>
<gene>
    <name evidence="2" type="ORF">SNOG_00723</name>
</gene>
<feature type="region of interest" description="Disordered" evidence="1">
    <location>
        <begin position="1"/>
        <end position="22"/>
    </location>
</feature>
<name>Q0V5J1_PHANO</name>